<reference evidence="2" key="1">
    <citation type="journal article" date="2015" name="Sci. Rep.">
        <title>Tissue- and time-dependent transcription in Ixodes ricinus salivary glands and midguts when blood feeding on the vertebrate host.</title>
        <authorList>
            <person name="Kotsyfakis M."/>
            <person name="Schwarz A."/>
            <person name="Erhart J."/>
            <person name="Ribeiro J.M."/>
        </authorList>
    </citation>
    <scope>NUCLEOTIDE SEQUENCE</scope>
    <source>
        <tissue evidence="2">Salivary gland and midgut</tissue>
    </source>
</reference>
<dbReference type="EMBL" id="GANP01013732">
    <property type="protein sequence ID" value="JAB70736.1"/>
    <property type="molecule type" value="mRNA"/>
</dbReference>
<protein>
    <submittedName>
        <fullName evidence="2">Putative 18 3 19 kDa secreted protein</fullName>
    </submittedName>
</protein>
<keyword evidence="1" id="KW-0732">Signal</keyword>
<evidence type="ECO:0000313" key="2">
    <source>
        <dbReference type="EMBL" id="JAB70736.1"/>
    </source>
</evidence>
<feature type="chain" id="PRO_5004738647" evidence="1">
    <location>
        <begin position="18"/>
        <end position="116"/>
    </location>
</feature>
<dbReference type="AlphaFoldDB" id="V5ICG4"/>
<accession>V5ICG4</accession>
<sequence length="116" mass="12831">MLPSVHFFGVFQSLALSGEITCDVLPQPTKNCNDNDFHEPGYALGCTYHCTTGNQGESHIQTEAYNNATVCVEFKENDDTELDHVGVCFSGECLDQQKTMSGLYRTRPSNEMEPSS</sequence>
<evidence type="ECO:0000256" key="1">
    <source>
        <dbReference type="SAM" id="SignalP"/>
    </source>
</evidence>
<proteinExistence type="evidence at transcript level"/>
<feature type="signal peptide" evidence="1">
    <location>
        <begin position="1"/>
        <end position="17"/>
    </location>
</feature>
<name>V5ICG4_IXORI</name>
<organism evidence="2">
    <name type="scientific">Ixodes ricinus</name>
    <name type="common">Common tick</name>
    <name type="synonym">Acarus ricinus</name>
    <dbReference type="NCBI Taxonomy" id="34613"/>
    <lineage>
        <taxon>Eukaryota</taxon>
        <taxon>Metazoa</taxon>
        <taxon>Ecdysozoa</taxon>
        <taxon>Arthropoda</taxon>
        <taxon>Chelicerata</taxon>
        <taxon>Arachnida</taxon>
        <taxon>Acari</taxon>
        <taxon>Parasitiformes</taxon>
        <taxon>Ixodida</taxon>
        <taxon>Ixodoidea</taxon>
        <taxon>Ixodidae</taxon>
        <taxon>Ixodinae</taxon>
        <taxon>Ixodes</taxon>
    </lineage>
</organism>